<accession>A0AAE9XNN1</accession>
<dbReference type="InterPro" id="IPR003959">
    <property type="entry name" value="ATPase_AAA_core"/>
</dbReference>
<dbReference type="InterPro" id="IPR003593">
    <property type="entry name" value="AAA+_ATPase"/>
</dbReference>
<dbReference type="Gene3D" id="3.40.50.300">
    <property type="entry name" value="P-loop containing nucleotide triphosphate hydrolases"/>
    <property type="match status" value="1"/>
</dbReference>
<evidence type="ECO:0000259" key="1">
    <source>
        <dbReference type="SMART" id="SM00382"/>
    </source>
</evidence>
<gene>
    <name evidence="2" type="ORF">PH603_13155</name>
</gene>
<dbReference type="RefSeq" id="WP_289502998.1">
    <property type="nucleotide sequence ID" value="NZ_CP116805.1"/>
</dbReference>
<dbReference type="Pfam" id="PF00004">
    <property type="entry name" value="AAA"/>
    <property type="match status" value="1"/>
</dbReference>
<dbReference type="GO" id="GO:0004252">
    <property type="term" value="F:serine-type endopeptidase activity"/>
    <property type="evidence" value="ECO:0007669"/>
    <property type="project" value="InterPro"/>
</dbReference>
<dbReference type="PANTHER" id="PTHR43718">
    <property type="entry name" value="LON PROTEASE"/>
    <property type="match status" value="1"/>
</dbReference>
<dbReference type="GO" id="GO:0051131">
    <property type="term" value="P:chaperone-mediated protein complex assembly"/>
    <property type="evidence" value="ECO:0007669"/>
    <property type="project" value="TreeGrafter"/>
</dbReference>
<dbReference type="EMBL" id="CP116805">
    <property type="protein sequence ID" value="WCL53486.1"/>
    <property type="molecule type" value="Genomic_DNA"/>
</dbReference>
<dbReference type="SMART" id="SM00382">
    <property type="entry name" value="AAA"/>
    <property type="match status" value="1"/>
</dbReference>
<dbReference type="Proteomes" id="UP001217500">
    <property type="component" value="Chromosome"/>
</dbReference>
<name>A0AAE9XNN1_9PROT</name>
<dbReference type="InterPro" id="IPR027065">
    <property type="entry name" value="Lon_Prtase"/>
</dbReference>
<reference evidence="2" key="1">
    <citation type="submission" date="2023-01" db="EMBL/GenBank/DDBJ databases">
        <title>The genome sequence of Kordiimonadaceae bacterium 6D33.</title>
        <authorList>
            <person name="Liu Y."/>
        </authorList>
    </citation>
    <scope>NUCLEOTIDE SEQUENCE</scope>
    <source>
        <strain evidence="2">6D33</strain>
    </source>
</reference>
<dbReference type="SUPFAM" id="SSF52540">
    <property type="entry name" value="P-loop containing nucleoside triphosphate hydrolases"/>
    <property type="match status" value="1"/>
</dbReference>
<dbReference type="GO" id="GO:0006515">
    <property type="term" value="P:protein quality control for misfolded or incompletely synthesized proteins"/>
    <property type="evidence" value="ECO:0007669"/>
    <property type="project" value="TreeGrafter"/>
</dbReference>
<dbReference type="PANTHER" id="PTHR43718:SF2">
    <property type="entry name" value="LON PROTEASE HOMOLOG, MITOCHONDRIAL"/>
    <property type="match status" value="1"/>
</dbReference>
<feature type="domain" description="AAA+ ATPase" evidence="1">
    <location>
        <begin position="251"/>
        <end position="400"/>
    </location>
</feature>
<dbReference type="PRINTS" id="PR00300">
    <property type="entry name" value="CLPPROTEASEA"/>
</dbReference>
<dbReference type="GO" id="GO:0004176">
    <property type="term" value="F:ATP-dependent peptidase activity"/>
    <property type="evidence" value="ECO:0007669"/>
    <property type="project" value="InterPro"/>
</dbReference>
<evidence type="ECO:0000313" key="3">
    <source>
        <dbReference type="Proteomes" id="UP001217500"/>
    </source>
</evidence>
<protein>
    <submittedName>
        <fullName evidence="2">AAA family ATPase</fullName>
    </submittedName>
</protein>
<dbReference type="GO" id="GO:0016887">
    <property type="term" value="F:ATP hydrolysis activity"/>
    <property type="evidence" value="ECO:0007669"/>
    <property type="project" value="InterPro"/>
</dbReference>
<dbReference type="InterPro" id="IPR001270">
    <property type="entry name" value="ClpA/B"/>
</dbReference>
<evidence type="ECO:0000313" key="2">
    <source>
        <dbReference type="EMBL" id="WCL53486.1"/>
    </source>
</evidence>
<organism evidence="2 3">
    <name type="scientific">Gimibacter soli</name>
    <dbReference type="NCBI Taxonomy" id="3024400"/>
    <lineage>
        <taxon>Bacteria</taxon>
        <taxon>Pseudomonadati</taxon>
        <taxon>Pseudomonadota</taxon>
        <taxon>Alphaproteobacteria</taxon>
        <taxon>Kordiimonadales</taxon>
        <taxon>Temperatibacteraceae</taxon>
        <taxon>Gimibacter</taxon>
    </lineage>
</organism>
<sequence>MNDRISSTPEWWWRLSARQLAAREQAIYYYLTMCTDAVSAWSARFFKTSPDALFRLATSFDRACDVSSDHQMLLIALAASLGCEAATNRLIDALEGAFAAEGASLTRRMAVRDRLEEWAEVSPKAKLAFGRVDQALTAWEAVQPAGYLLDQPLDTYEDLSFWARFETAPKAPIASGIQAVQVAQTINPPKSRDADYTWCQSLVQPLELKQTPDLAGLQAALETEFFYARSAIKTVVDALLLRAAHGQAAFRLPPLLLVGPPGVGKTRFARRLAELAGVPSVLHGVGGNSDNRTLAGTAAGWSSAVPSLPAKFMAAEKVANGLLVIDEVEKASRSSRNGSVQNTLLSFLEPESARNYYDECLQGVIDLTNLNWVLIANSEDSIEAPLRSRLRVIEWNGPEPDDLYRLIPAIAAGVAADIGVDPRFFEPLPDSVMDALAGTYGKGRDLRVIRRMVEDLYAADVRRDLAPH</sequence>
<dbReference type="KEGG" id="gso:PH603_13155"/>
<proteinExistence type="predicted"/>
<keyword evidence="3" id="KW-1185">Reference proteome</keyword>
<dbReference type="GO" id="GO:0003697">
    <property type="term" value="F:single-stranded DNA binding"/>
    <property type="evidence" value="ECO:0007669"/>
    <property type="project" value="TreeGrafter"/>
</dbReference>
<dbReference type="AlphaFoldDB" id="A0AAE9XNN1"/>
<dbReference type="GO" id="GO:0007005">
    <property type="term" value="P:mitochondrion organization"/>
    <property type="evidence" value="ECO:0007669"/>
    <property type="project" value="TreeGrafter"/>
</dbReference>
<dbReference type="GO" id="GO:0005524">
    <property type="term" value="F:ATP binding"/>
    <property type="evidence" value="ECO:0007669"/>
    <property type="project" value="InterPro"/>
</dbReference>
<dbReference type="InterPro" id="IPR027417">
    <property type="entry name" value="P-loop_NTPase"/>
</dbReference>